<protein>
    <submittedName>
        <fullName evidence="1">Uncharacterized protein</fullName>
    </submittedName>
</protein>
<keyword evidence="2" id="KW-1185">Reference proteome</keyword>
<sequence length="15" mass="1723">MLFLSTTIKLEVSKL</sequence>
<accession>A0A653D5B2</accession>
<dbReference type="Proteomes" id="UP000410492">
    <property type="component" value="Unassembled WGS sequence"/>
</dbReference>
<dbReference type="EMBL" id="CAACVG010010255">
    <property type="protein sequence ID" value="VEN55369.1"/>
    <property type="molecule type" value="Genomic_DNA"/>
</dbReference>
<evidence type="ECO:0000313" key="1">
    <source>
        <dbReference type="EMBL" id="VEN55369.1"/>
    </source>
</evidence>
<evidence type="ECO:0000313" key="2">
    <source>
        <dbReference type="Proteomes" id="UP000410492"/>
    </source>
</evidence>
<gene>
    <name evidence="1" type="ORF">CALMAC_LOCUS14570</name>
</gene>
<reference evidence="1 2" key="1">
    <citation type="submission" date="2019-01" db="EMBL/GenBank/DDBJ databases">
        <authorList>
            <person name="Sayadi A."/>
        </authorList>
    </citation>
    <scope>NUCLEOTIDE SEQUENCE [LARGE SCALE GENOMIC DNA]</scope>
</reference>
<proteinExistence type="predicted"/>
<organism evidence="1 2">
    <name type="scientific">Callosobruchus maculatus</name>
    <name type="common">Southern cowpea weevil</name>
    <name type="synonym">Pulse bruchid</name>
    <dbReference type="NCBI Taxonomy" id="64391"/>
    <lineage>
        <taxon>Eukaryota</taxon>
        <taxon>Metazoa</taxon>
        <taxon>Ecdysozoa</taxon>
        <taxon>Arthropoda</taxon>
        <taxon>Hexapoda</taxon>
        <taxon>Insecta</taxon>
        <taxon>Pterygota</taxon>
        <taxon>Neoptera</taxon>
        <taxon>Endopterygota</taxon>
        <taxon>Coleoptera</taxon>
        <taxon>Polyphaga</taxon>
        <taxon>Cucujiformia</taxon>
        <taxon>Chrysomeloidea</taxon>
        <taxon>Chrysomelidae</taxon>
        <taxon>Bruchinae</taxon>
        <taxon>Bruchini</taxon>
        <taxon>Callosobruchus</taxon>
    </lineage>
</organism>
<name>A0A653D5B2_CALMS</name>